<protein>
    <submittedName>
        <fullName evidence="2">Uncharacterized protein</fullName>
    </submittedName>
</protein>
<evidence type="ECO:0000256" key="1">
    <source>
        <dbReference type="SAM" id="MobiDB-lite"/>
    </source>
</evidence>
<keyword evidence="3" id="KW-1185">Reference proteome</keyword>
<organism evidence="2 3">
    <name type="scientific">Cylicostephanus goldi</name>
    <name type="common">Nematode worm</name>
    <dbReference type="NCBI Taxonomy" id="71465"/>
    <lineage>
        <taxon>Eukaryota</taxon>
        <taxon>Metazoa</taxon>
        <taxon>Ecdysozoa</taxon>
        <taxon>Nematoda</taxon>
        <taxon>Chromadorea</taxon>
        <taxon>Rhabditida</taxon>
        <taxon>Rhabditina</taxon>
        <taxon>Rhabditomorpha</taxon>
        <taxon>Strongyloidea</taxon>
        <taxon>Strongylidae</taxon>
        <taxon>Cylicostephanus</taxon>
    </lineage>
</organism>
<feature type="compositionally biased region" description="Basic and acidic residues" evidence="1">
    <location>
        <begin position="114"/>
        <end position="126"/>
    </location>
</feature>
<sequence>MAIHAELASCFDTYFVVEDVSFWTQVAPLVRLEGDYNVELPGMVSRVYMREESPWVLSIVVVPTNVDSIEALDAVPLLFCLCDEPMLAVDLARRRPPKSPRVLDRRFSTSPSARVREQEKQPGKAREVRTLFCPDRSPSVRTSSVPYSRPLIDAVDEQPSMVDYGKYTVAVNDKFICAVQKNFLCTLKIEGVTFWEYNLPATDA</sequence>
<evidence type="ECO:0000313" key="2">
    <source>
        <dbReference type="EMBL" id="VDN22309.1"/>
    </source>
</evidence>
<proteinExistence type="predicted"/>
<evidence type="ECO:0000313" key="3">
    <source>
        <dbReference type="Proteomes" id="UP000271889"/>
    </source>
</evidence>
<dbReference type="AlphaFoldDB" id="A0A3P7PTG1"/>
<name>A0A3P7PTG1_CYLGO</name>
<dbReference type="OrthoDB" id="5861528at2759"/>
<gene>
    <name evidence="2" type="ORF">CGOC_LOCUS9268</name>
</gene>
<dbReference type="Proteomes" id="UP000271889">
    <property type="component" value="Unassembled WGS sequence"/>
</dbReference>
<reference evidence="2 3" key="1">
    <citation type="submission" date="2018-11" db="EMBL/GenBank/DDBJ databases">
        <authorList>
            <consortium name="Pathogen Informatics"/>
        </authorList>
    </citation>
    <scope>NUCLEOTIDE SEQUENCE [LARGE SCALE GENOMIC DNA]</scope>
</reference>
<accession>A0A3P7PTG1</accession>
<feature type="region of interest" description="Disordered" evidence="1">
    <location>
        <begin position="98"/>
        <end position="126"/>
    </location>
</feature>
<dbReference type="EMBL" id="UYRV01106367">
    <property type="protein sequence ID" value="VDN22309.1"/>
    <property type="molecule type" value="Genomic_DNA"/>
</dbReference>